<dbReference type="GO" id="GO:0016020">
    <property type="term" value="C:membrane"/>
    <property type="evidence" value="ECO:0007669"/>
    <property type="project" value="UniProtKB-SubCell"/>
</dbReference>
<dbReference type="Pfam" id="PF00083">
    <property type="entry name" value="Sugar_tr"/>
    <property type="match status" value="1"/>
</dbReference>
<dbReference type="InterPro" id="IPR020846">
    <property type="entry name" value="MFS_dom"/>
</dbReference>
<accession>A0A1V9ZUY2</accession>
<feature type="domain" description="Major facilitator superfamily (MFS) profile" evidence="7">
    <location>
        <begin position="1"/>
        <end position="50"/>
    </location>
</feature>
<evidence type="ECO:0000256" key="6">
    <source>
        <dbReference type="SAM" id="Phobius"/>
    </source>
</evidence>
<dbReference type="OrthoDB" id="6339427at2759"/>
<evidence type="ECO:0000256" key="3">
    <source>
        <dbReference type="ARBA" id="ARBA00022692"/>
    </source>
</evidence>
<dbReference type="AlphaFoldDB" id="A0A1V9ZUY2"/>
<evidence type="ECO:0000313" key="8">
    <source>
        <dbReference type="EMBL" id="OQS01832.1"/>
    </source>
</evidence>
<dbReference type="InterPro" id="IPR036259">
    <property type="entry name" value="MFS_trans_sf"/>
</dbReference>
<evidence type="ECO:0000256" key="2">
    <source>
        <dbReference type="ARBA" id="ARBA00022448"/>
    </source>
</evidence>
<dbReference type="PANTHER" id="PTHR23503:SF8">
    <property type="entry name" value="FACILITATED GLUCOSE TRANSPORTER PROTEIN 1"/>
    <property type="match status" value="1"/>
</dbReference>
<dbReference type="SUPFAM" id="SSF103473">
    <property type="entry name" value="MFS general substrate transporter"/>
    <property type="match status" value="1"/>
</dbReference>
<reference evidence="8 9" key="1">
    <citation type="journal article" date="2014" name="Genome Biol. Evol.">
        <title>The secreted proteins of Achlya hypogyna and Thraustotheca clavata identify the ancestral oomycete secretome and reveal gene acquisitions by horizontal gene transfer.</title>
        <authorList>
            <person name="Misner I."/>
            <person name="Blouin N."/>
            <person name="Leonard G."/>
            <person name="Richards T.A."/>
            <person name="Lane C.E."/>
        </authorList>
    </citation>
    <scope>NUCLEOTIDE SEQUENCE [LARGE SCALE GENOMIC DNA]</scope>
    <source>
        <strain evidence="8 9">ATCC 34112</strain>
    </source>
</reference>
<dbReference type="EMBL" id="JNBS01001412">
    <property type="protein sequence ID" value="OQS01832.1"/>
    <property type="molecule type" value="Genomic_DNA"/>
</dbReference>
<evidence type="ECO:0000256" key="1">
    <source>
        <dbReference type="ARBA" id="ARBA00004141"/>
    </source>
</evidence>
<evidence type="ECO:0000259" key="7">
    <source>
        <dbReference type="PROSITE" id="PS50850"/>
    </source>
</evidence>
<dbReference type="InterPro" id="IPR005828">
    <property type="entry name" value="MFS_sugar_transport-like"/>
</dbReference>
<evidence type="ECO:0000256" key="5">
    <source>
        <dbReference type="ARBA" id="ARBA00023136"/>
    </source>
</evidence>
<comment type="subcellular location">
    <subcellularLocation>
        <location evidence="1">Membrane</location>
        <topology evidence="1">Multi-pass membrane protein</topology>
    </subcellularLocation>
</comment>
<dbReference type="Gene3D" id="1.20.1250.20">
    <property type="entry name" value="MFS general substrate transporter like domains"/>
    <property type="match status" value="1"/>
</dbReference>
<keyword evidence="2" id="KW-0813">Transport</keyword>
<comment type="caution">
    <text evidence="8">The sequence shown here is derived from an EMBL/GenBank/DDBJ whole genome shotgun (WGS) entry which is preliminary data.</text>
</comment>
<proteinExistence type="predicted"/>
<dbReference type="GO" id="GO:0015149">
    <property type="term" value="F:hexose transmembrane transporter activity"/>
    <property type="evidence" value="ECO:0007669"/>
    <property type="project" value="TreeGrafter"/>
</dbReference>
<feature type="transmembrane region" description="Helical" evidence="6">
    <location>
        <begin position="28"/>
        <end position="46"/>
    </location>
</feature>
<name>A0A1V9ZUY2_9STRA</name>
<evidence type="ECO:0000313" key="9">
    <source>
        <dbReference type="Proteomes" id="UP000243217"/>
    </source>
</evidence>
<dbReference type="PANTHER" id="PTHR23503">
    <property type="entry name" value="SOLUTE CARRIER FAMILY 2"/>
    <property type="match status" value="1"/>
</dbReference>
<organism evidence="8 9">
    <name type="scientific">Thraustotheca clavata</name>
    <dbReference type="NCBI Taxonomy" id="74557"/>
    <lineage>
        <taxon>Eukaryota</taxon>
        <taxon>Sar</taxon>
        <taxon>Stramenopiles</taxon>
        <taxon>Oomycota</taxon>
        <taxon>Saprolegniomycetes</taxon>
        <taxon>Saprolegniales</taxon>
        <taxon>Achlyaceae</taxon>
        <taxon>Thraustotheca</taxon>
    </lineage>
</organism>
<protein>
    <recommendedName>
        <fullName evidence="7">Major facilitator superfamily (MFS) profile domain-containing protein</fullName>
    </recommendedName>
</protein>
<evidence type="ECO:0000256" key="4">
    <source>
        <dbReference type="ARBA" id="ARBA00022989"/>
    </source>
</evidence>
<dbReference type="Proteomes" id="UP000243217">
    <property type="component" value="Unassembled WGS sequence"/>
</dbReference>
<keyword evidence="5 6" id="KW-0472">Membrane</keyword>
<dbReference type="STRING" id="74557.A0A1V9ZUY2"/>
<keyword evidence="3 6" id="KW-0812">Transmembrane</keyword>
<dbReference type="InterPro" id="IPR045263">
    <property type="entry name" value="GLUT"/>
</dbReference>
<keyword evidence="4 6" id="KW-1133">Transmembrane helix</keyword>
<keyword evidence="9" id="KW-1185">Reference proteome</keyword>
<sequence>MATWLGNLLVGVFYPTLSKDNALGNYAFFIFVGFLIFYILFTYFVVPETAHKTSDEIQREFNIEPAPVAEKEINADPWEK</sequence>
<gene>
    <name evidence="8" type="ORF">THRCLA_21598</name>
</gene>
<dbReference type="PROSITE" id="PS50850">
    <property type="entry name" value="MFS"/>
    <property type="match status" value="1"/>
</dbReference>